<organism evidence="8 9">
    <name type="scientific">Bugula neritina</name>
    <name type="common">Brown bryozoan</name>
    <name type="synonym">Sertularia neritina</name>
    <dbReference type="NCBI Taxonomy" id="10212"/>
    <lineage>
        <taxon>Eukaryota</taxon>
        <taxon>Metazoa</taxon>
        <taxon>Spiralia</taxon>
        <taxon>Lophotrochozoa</taxon>
        <taxon>Bryozoa</taxon>
        <taxon>Gymnolaemata</taxon>
        <taxon>Cheilostomatida</taxon>
        <taxon>Flustrina</taxon>
        <taxon>Buguloidea</taxon>
        <taxon>Bugulidae</taxon>
        <taxon>Bugula</taxon>
    </lineage>
</organism>
<protein>
    <submittedName>
        <fullName evidence="8">Uncharacterized protein</fullName>
    </submittedName>
</protein>
<proteinExistence type="inferred from homology"/>
<feature type="compositionally biased region" description="Polar residues" evidence="6">
    <location>
        <begin position="95"/>
        <end position="105"/>
    </location>
</feature>
<keyword evidence="4 7" id="KW-1133">Transmembrane helix</keyword>
<evidence type="ECO:0000256" key="1">
    <source>
        <dbReference type="ARBA" id="ARBA00004167"/>
    </source>
</evidence>
<evidence type="ECO:0000256" key="5">
    <source>
        <dbReference type="ARBA" id="ARBA00023136"/>
    </source>
</evidence>
<evidence type="ECO:0000256" key="6">
    <source>
        <dbReference type="SAM" id="MobiDB-lite"/>
    </source>
</evidence>
<dbReference type="GO" id="GO:0016020">
    <property type="term" value="C:membrane"/>
    <property type="evidence" value="ECO:0007669"/>
    <property type="project" value="UniProtKB-SubCell"/>
</dbReference>
<accession>A0A7J7KLM8</accession>
<feature type="region of interest" description="Disordered" evidence="6">
    <location>
        <begin position="93"/>
        <end position="150"/>
    </location>
</feature>
<keyword evidence="9" id="KW-1185">Reference proteome</keyword>
<dbReference type="InterPro" id="IPR031933">
    <property type="entry name" value="UPF0767"/>
</dbReference>
<comment type="similarity">
    <text evidence="2">Belongs to the SMIM12 family.</text>
</comment>
<keyword evidence="3 7" id="KW-0812">Transmembrane</keyword>
<sequence>MFPALWAAAAEAGPIILLPVSITIGFIGYKIESYITRNKEDNQRASIISSLTASPNMWHITAAWRLAQRYAPIVMLPVSMVVGYIGYNLEKLRSDNGSASSSPSVIETRDERCADDLLKDPTNVPSLKSKVDMPKTSLLTNDPSRLHEKR</sequence>
<dbReference type="EMBL" id="VXIV02000339">
    <property type="protein sequence ID" value="KAF6038858.1"/>
    <property type="molecule type" value="Genomic_DNA"/>
</dbReference>
<evidence type="ECO:0000313" key="8">
    <source>
        <dbReference type="EMBL" id="KAF6038858.1"/>
    </source>
</evidence>
<dbReference type="PANTHER" id="PTHR28599:SF1">
    <property type="entry name" value="SMALL INTEGRAL MEMBRANE PROTEIN 12"/>
    <property type="match status" value="1"/>
</dbReference>
<gene>
    <name evidence="8" type="ORF">EB796_002836</name>
</gene>
<comment type="caution">
    <text evidence="8">The sequence shown here is derived from an EMBL/GenBank/DDBJ whole genome shotgun (WGS) entry which is preliminary data.</text>
</comment>
<dbReference type="OrthoDB" id="10052506at2759"/>
<evidence type="ECO:0000256" key="2">
    <source>
        <dbReference type="ARBA" id="ARBA00007304"/>
    </source>
</evidence>
<reference evidence="8" key="1">
    <citation type="submission" date="2020-06" db="EMBL/GenBank/DDBJ databases">
        <title>Draft genome of Bugula neritina, a colonial animal packing powerful symbionts and potential medicines.</title>
        <authorList>
            <person name="Rayko M."/>
        </authorList>
    </citation>
    <scope>NUCLEOTIDE SEQUENCE [LARGE SCALE GENOMIC DNA]</scope>
    <source>
        <strain evidence="8">Kwan_BN1</strain>
    </source>
</reference>
<dbReference type="Proteomes" id="UP000593567">
    <property type="component" value="Unassembled WGS sequence"/>
</dbReference>
<evidence type="ECO:0000313" key="9">
    <source>
        <dbReference type="Proteomes" id="UP000593567"/>
    </source>
</evidence>
<keyword evidence="5 7" id="KW-0472">Membrane</keyword>
<name>A0A7J7KLM8_BUGNE</name>
<feature type="transmembrane region" description="Helical" evidence="7">
    <location>
        <begin position="6"/>
        <end position="29"/>
    </location>
</feature>
<evidence type="ECO:0000256" key="3">
    <source>
        <dbReference type="ARBA" id="ARBA00022692"/>
    </source>
</evidence>
<dbReference type="Pfam" id="PF15990">
    <property type="entry name" value="UPF0767"/>
    <property type="match status" value="2"/>
</dbReference>
<evidence type="ECO:0000256" key="7">
    <source>
        <dbReference type="SAM" id="Phobius"/>
    </source>
</evidence>
<evidence type="ECO:0000256" key="4">
    <source>
        <dbReference type="ARBA" id="ARBA00022989"/>
    </source>
</evidence>
<dbReference type="PANTHER" id="PTHR28599">
    <property type="entry name" value="SMALL INTEGRAL MEMBRANE PROTEIN 12"/>
    <property type="match status" value="1"/>
</dbReference>
<dbReference type="AlphaFoldDB" id="A0A7J7KLM8"/>
<comment type="subcellular location">
    <subcellularLocation>
        <location evidence="1">Membrane</location>
        <topology evidence="1">Single-pass membrane protein</topology>
    </subcellularLocation>
</comment>
<feature type="compositionally biased region" description="Basic and acidic residues" evidence="6">
    <location>
        <begin position="107"/>
        <end position="119"/>
    </location>
</feature>